<dbReference type="Pfam" id="PF06733">
    <property type="entry name" value="DEAD_2"/>
    <property type="match status" value="1"/>
</dbReference>
<dbReference type="RefSeq" id="WP_115482972.1">
    <property type="nucleotide sequence ID" value="NZ_QRCT01000049.1"/>
</dbReference>
<dbReference type="GO" id="GO:0046872">
    <property type="term" value="F:metal ion binding"/>
    <property type="evidence" value="ECO:0007669"/>
    <property type="project" value="UniProtKB-KW"/>
</dbReference>
<protein>
    <recommendedName>
        <fullName evidence="15">DNA 5'-3' helicase</fullName>
        <ecNumber evidence="15">5.6.2.3</ecNumber>
    </recommendedName>
</protein>
<evidence type="ECO:0000256" key="12">
    <source>
        <dbReference type="ARBA" id="ARBA00023204"/>
    </source>
</evidence>
<keyword evidence="4" id="KW-0547">Nucleotide-binding</keyword>
<comment type="cofactor">
    <cofactor evidence="1">
        <name>[4Fe-4S] cluster</name>
        <dbReference type="ChEBI" id="CHEBI:49883"/>
    </cofactor>
</comment>
<dbReference type="PANTHER" id="PTHR11472">
    <property type="entry name" value="DNA REPAIR DEAD HELICASE RAD3/XP-D SUBFAMILY MEMBER"/>
    <property type="match status" value="1"/>
</dbReference>
<dbReference type="InterPro" id="IPR006555">
    <property type="entry name" value="ATP-dep_Helicase_C"/>
</dbReference>
<dbReference type="EMBL" id="QRCT01000049">
    <property type="protein sequence ID" value="RDU22562.1"/>
    <property type="molecule type" value="Genomic_DNA"/>
</dbReference>
<keyword evidence="13" id="KW-0413">Isomerase</keyword>
<reference evidence="19 20" key="1">
    <citation type="submission" date="2018-07" db="EMBL/GenBank/DDBJ databases">
        <title>Anaerosacharophilus polymeroproducens gen. nov. sp. nov., an anaerobic bacterium isolated from salt field.</title>
        <authorList>
            <person name="Kim W."/>
            <person name="Yang S.-H."/>
            <person name="Oh J."/>
            <person name="Lee J.-H."/>
            <person name="Kwon K.K."/>
        </authorList>
    </citation>
    <scope>NUCLEOTIDE SEQUENCE [LARGE SCALE GENOMIC DNA]</scope>
    <source>
        <strain evidence="19 20">MCWD5</strain>
    </source>
</reference>
<name>A0A371ASP8_9FIRM</name>
<dbReference type="InterPro" id="IPR045028">
    <property type="entry name" value="DinG/Rad3-like"/>
</dbReference>
<keyword evidence="10" id="KW-0411">Iron-sulfur</keyword>
<accession>A0A371ASP8</accession>
<keyword evidence="12" id="KW-0234">DNA repair</keyword>
<organism evidence="19 20">
    <name type="scientific">Anaerosacchariphilus polymeriproducens</name>
    <dbReference type="NCBI Taxonomy" id="1812858"/>
    <lineage>
        <taxon>Bacteria</taxon>
        <taxon>Bacillati</taxon>
        <taxon>Bacillota</taxon>
        <taxon>Clostridia</taxon>
        <taxon>Lachnospirales</taxon>
        <taxon>Lachnospiraceae</taxon>
        <taxon>Anaerosacchariphilus</taxon>
    </lineage>
</organism>
<evidence type="ECO:0000259" key="18">
    <source>
        <dbReference type="PROSITE" id="PS51193"/>
    </source>
</evidence>
<dbReference type="GO" id="GO:0003677">
    <property type="term" value="F:DNA binding"/>
    <property type="evidence" value="ECO:0007669"/>
    <property type="project" value="UniProtKB-KW"/>
</dbReference>
<keyword evidence="20" id="KW-1185">Reference proteome</keyword>
<evidence type="ECO:0000256" key="1">
    <source>
        <dbReference type="ARBA" id="ARBA00001966"/>
    </source>
</evidence>
<dbReference type="Gene3D" id="3.40.50.300">
    <property type="entry name" value="P-loop containing nucleotide triphosphate hydrolases"/>
    <property type="match status" value="2"/>
</dbReference>
<dbReference type="InterPro" id="IPR010614">
    <property type="entry name" value="RAD3-like_helicase_DEAD"/>
</dbReference>
<dbReference type="OrthoDB" id="9765586at2"/>
<dbReference type="PANTHER" id="PTHR11472:SF34">
    <property type="entry name" value="REGULATOR OF TELOMERE ELONGATION HELICASE 1"/>
    <property type="match status" value="1"/>
</dbReference>
<keyword evidence="11" id="KW-0238">DNA-binding</keyword>
<gene>
    <name evidence="19" type="ORF">DWV06_14890</name>
</gene>
<evidence type="ECO:0000256" key="10">
    <source>
        <dbReference type="ARBA" id="ARBA00023014"/>
    </source>
</evidence>
<dbReference type="SUPFAM" id="SSF52540">
    <property type="entry name" value="P-loop containing nucleoside triphosphate hydrolases"/>
    <property type="match status" value="2"/>
</dbReference>
<keyword evidence="9" id="KW-0408">Iron</keyword>
<comment type="caution">
    <text evidence="19">The sequence shown here is derived from an EMBL/GenBank/DDBJ whole genome shotgun (WGS) entry which is preliminary data.</text>
</comment>
<evidence type="ECO:0000256" key="13">
    <source>
        <dbReference type="ARBA" id="ARBA00023235"/>
    </source>
</evidence>
<dbReference type="InterPro" id="IPR014001">
    <property type="entry name" value="Helicase_ATP-bd"/>
</dbReference>
<dbReference type="SMART" id="SM00491">
    <property type="entry name" value="HELICc2"/>
    <property type="match status" value="1"/>
</dbReference>
<evidence type="ECO:0000256" key="7">
    <source>
        <dbReference type="ARBA" id="ARBA00022806"/>
    </source>
</evidence>
<keyword evidence="6" id="KW-0378">Hydrolase</keyword>
<evidence type="ECO:0000313" key="19">
    <source>
        <dbReference type="EMBL" id="RDU22562.1"/>
    </source>
</evidence>
<feature type="domain" description="Helicase ATP-binding" evidence="18">
    <location>
        <begin position="193"/>
        <end position="450"/>
    </location>
</feature>
<keyword evidence="2" id="KW-0004">4Fe-4S</keyword>
<comment type="catalytic activity">
    <reaction evidence="16">
        <text>ATP + H2O = ADP + phosphate + H(+)</text>
        <dbReference type="Rhea" id="RHEA:13065"/>
        <dbReference type="ChEBI" id="CHEBI:15377"/>
        <dbReference type="ChEBI" id="CHEBI:15378"/>
        <dbReference type="ChEBI" id="CHEBI:30616"/>
        <dbReference type="ChEBI" id="CHEBI:43474"/>
        <dbReference type="ChEBI" id="CHEBI:456216"/>
        <dbReference type="EC" id="5.6.2.3"/>
    </reaction>
</comment>
<dbReference type="InterPro" id="IPR011545">
    <property type="entry name" value="DEAD/DEAH_box_helicase_dom"/>
</dbReference>
<evidence type="ECO:0000256" key="17">
    <source>
        <dbReference type="SAM" id="Coils"/>
    </source>
</evidence>
<dbReference type="PROSITE" id="PS51193">
    <property type="entry name" value="HELICASE_ATP_BIND_2"/>
    <property type="match status" value="1"/>
</dbReference>
<dbReference type="Pfam" id="PF13307">
    <property type="entry name" value="Helicase_C_2"/>
    <property type="match status" value="1"/>
</dbReference>
<comment type="similarity">
    <text evidence="14">Belongs to the helicase family. DinG subfamily.</text>
</comment>
<dbReference type="InterPro" id="IPR042493">
    <property type="entry name" value="XPD_DNA_FeS"/>
</dbReference>
<evidence type="ECO:0000256" key="16">
    <source>
        <dbReference type="ARBA" id="ARBA00048954"/>
    </source>
</evidence>
<dbReference type="GO" id="GO:0043139">
    <property type="term" value="F:5'-3' DNA helicase activity"/>
    <property type="evidence" value="ECO:0007669"/>
    <property type="project" value="UniProtKB-EC"/>
</dbReference>
<proteinExistence type="inferred from homology"/>
<keyword evidence="8" id="KW-0067">ATP-binding</keyword>
<dbReference type="GO" id="GO:0051539">
    <property type="term" value="F:4 iron, 4 sulfur cluster binding"/>
    <property type="evidence" value="ECO:0007669"/>
    <property type="project" value="UniProtKB-KW"/>
</dbReference>
<evidence type="ECO:0000256" key="11">
    <source>
        <dbReference type="ARBA" id="ARBA00023125"/>
    </source>
</evidence>
<dbReference type="EC" id="5.6.2.3" evidence="15"/>
<keyword evidence="17" id="KW-0175">Coiled coil</keyword>
<dbReference type="InterPro" id="IPR006554">
    <property type="entry name" value="Helicase-like_DEXD_c2"/>
</dbReference>
<sequence length="793" mass="93625">MDKIASKNASLSEEVIKISVRNLVEFILRTGDIDNRKASGMDKDAMQAGSKMHRKIQKRMGSNYYPEVPLKTIEKCNDFSICIEGRADGILIEEDLITIDEIKGTFKDLEYITEPVFVHKAQAMCYGYIYAKDHQLEEIQIQLTYCNLDNEQVKRFVDKYDYSELESWFLNLVKEYEKWARFQFEWRKTRQKSIQPLNFPFPYRNGQKDLAASVYRTIYRKKKLFIQAPTGVGKTISVVFPAVKAMGENLGEKIFYMTAKTITRTVAQETFQLLKRQGFRGKVVTITAKEKICLCEDMICNPQECPVAKGHYDRINEAVFQLLTSQDEFTREVISDYAERFRVCPFEMCLDITTWSDVIICDYNYVFDPNVYLRRFFGESIKGEYIFLIDEAHNLVERGREMYSASLYKEDFLEVKKIVKYYNKTLERALERCNRNLLEMKRECENYQIHESIGSFWVNILHLMGELEKFMEVQEQLPNQEILLEFYFRLRNFFQIYDRVDENYVIYTELEPDGRFKIRLFCIDTSTNLQGCLDKGLSTIYFSATLLPIQYYKSLLSKNEDDYAIYVKSPFDEKKRLLYIGSDVSSKYTRRGYFEFSKMAEYIRTVVLAKKGNYMVFFPSYRMMEDVYEIFQEYQIPDVDCILQQPNMIEEQRETFLERFISKPEKSLIGFCVMGGVFSEGIDLKNDSLIGTLIVGTGLPQVCNEREILKQYFDERQMNGFDFAYRFQGMNKVLQAAGRVIRTDDDLGVIILMDDRFCTKSYQNQFPYEWKDFKQGNMEQLKLELEDFWKHIS</sequence>
<dbReference type="SMART" id="SM00488">
    <property type="entry name" value="DEXDc2"/>
    <property type="match status" value="1"/>
</dbReference>
<evidence type="ECO:0000256" key="8">
    <source>
        <dbReference type="ARBA" id="ARBA00022840"/>
    </source>
</evidence>
<evidence type="ECO:0000256" key="6">
    <source>
        <dbReference type="ARBA" id="ARBA00022801"/>
    </source>
</evidence>
<evidence type="ECO:0000256" key="14">
    <source>
        <dbReference type="ARBA" id="ARBA00038058"/>
    </source>
</evidence>
<evidence type="ECO:0000313" key="20">
    <source>
        <dbReference type="Proteomes" id="UP000255036"/>
    </source>
</evidence>
<evidence type="ECO:0000256" key="15">
    <source>
        <dbReference type="ARBA" id="ARBA00044969"/>
    </source>
</evidence>
<feature type="coiled-coil region" evidence="17">
    <location>
        <begin position="423"/>
        <end position="450"/>
    </location>
</feature>
<keyword evidence="5" id="KW-0227">DNA damage</keyword>
<dbReference type="Gene3D" id="1.10.275.40">
    <property type="match status" value="1"/>
</dbReference>
<dbReference type="GO" id="GO:0016818">
    <property type="term" value="F:hydrolase activity, acting on acid anhydrides, in phosphorus-containing anhydrides"/>
    <property type="evidence" value="ECO:0007669"/>
    <property type="project" value="InterPro"/>
</dbReference>
<dbReference type="InterPro" id="IPR014013">
    <property type="entry name" value="Helic_SF1/SF2_ATP-bd_DinG/Rad3"/>
</dbReference>
<dbReference type="GO" id="GO:0005524">
    <property type="term" value="F:ATP binding"/>
    <property type="evidence" value="ECO:0007669"/>
    <property type="project" value="UniProtKB-KW"/>
</dbReference>
<dbReference type="GO" id="GO:0006281">
    <property type="term" value="P:DNA repair"/>
    <property type="evidence" value="ECO:0007669"/>
    <property type="project" value="UniProtKB-KW"/>
</dbReference>
<evidence type="ECO:0000256" key="9">
    <source>
        <dbReference type="ARBA" id="ARBA00023004"/>
    </source>
</evidence>
<dbReference type="AlphaFoldDB" id="A0A371ASP8"/>
<evidence type="ECO:0000256" key="5">
    <source>
        <dbReference type="ARBA" id="ARBA00022763"/>
    </source>
</evidence>
<keyword evidence="3" id="KW-0479">Metal-binding</keyword>
<evidence type="ECO:0000256" key="3">
    <source>
        <dbReference type="ARBA" id="ARBA00022723"/>
    </source>
</evidence>
<dbReference type="Pfam" id="PF00270">
    <property type="entry name" value="DEAD"/>
    <property type="match status" value="1"/>
</dbReference>
<evidence type="ECO:0000256" key="2">
    <source>
        <dbReference type="ARBA" id="ARBA00022485"/>
    </source>
</evidence>
<dbReference type="SMART" id="SM00487">
    <property type="entry name" value="DEXDc"/>
    <property type="match status" value="1"/>
</dbReference>
<keyword evidence="7 19" id="KW-0347">Helicase</keyword>
<dbReference type="InterPro" id="IPR027417">
    <property type="entry name" value="P-loop_NTPase"/>
</dbReference>
<dbReference type="Gene3D" id="1.10.30.20">
    <property type="entry name" value="Bacterial XPD DNA helicase, FeS cluster domain"/>
    <property type="match status" value="1"/>
</dbReference>
<dbReference type="Proteomes" id="UP000255036">
    <property type="component" value="Unassembled WGS sequence"/>
</dbReference>
<evidence type="ECO:0000256" key="4">
    <source>
        <dbReference type="ARBA" id="ARBA00022741"/>
    </source>
</evidence>